<feature type="domain" description="Protein kinase" evidence="3">
    <location>
        <begin position="1"/>
        <end position="199"/>
    </location>
</feature>
<dbReference type="EMBL" id="JAHQIW010006710">
    <property type="protein sequence ID" value="KAJ1369965.1"/>
    <property type="molecule type" value="Genomic_DNA"/>
</dbReference>
<protein>
    <recommendedName>
        <fullName evidence="3">Protein kinase domain-containing protein</fullName>
    </recommendedName>
</protein>
<evidence type="ECO:0000313" key="4">
    <source>
        <dbReference type="EMBL" id="KAJ1369965.1"/>
    </source>
</evidence>
<dbReference type="SMART" id="SM00219">
    <property type="entry name" value="TyrKc"/>
    <property type="match status" value="1"/>
</dbReference>
<organism evidence="4 5">
    <name type="scientific">Parelaphostrongylus tenuis</name>
    <name type="common">Meningeal worm</name>
    <dbReference type="NCBI Taxonomy" id="148309"/>
    <lineage>
        <taxon>Eukaryota</taxon>
        <taxon>Metazoa</taxon>
        <taxon>Ecdysozoa</taxon>
        <taxon>Nematoda</taxon>
        <taxon>Chromadorea</taxon>
        <taxon>Rhabditida</taxon>
        <taxon>Rhabditina</taxon>
        <taxon>Rhabditomorpha</taxon>
        <taxon>Strongyloidea</taxon>
        <taxon>Metastrongylidae</taxon>
        <taxon>Parelaphostrongylus</taxon>
    </lineage>
</organism>
<dbReference type="GO" id="GO:0005524">
    <property type="term" value="F:ATP binding"/>
    <property type="evidence" value="ECO:0007669"/>
    <property type="project" value="UniProtKB-KW"/>
</dbReference>
<sequence>MSKAKIKEMMREARLLQNFKHRNVVRPYGIAVDEQPLYITLELAEGGSLNVHLKTSEDAVSVSERMSMCEGSHKKSSIFTARIVFIWILQHVIVSIHMIKWLKSVILDYQDWALTERKLPVRWLAPETISTFTFMLKTDVYSYAMMVYEIFTSGIEAWDGLFQCTSGKAVLLSTEPNISGGTEGKLNLFSKLSKDGDCT</sequence>
<proteinExistence type="predicted"/>
<dbReference type="PROSITE" id="PS50011">
    <property type="entry name" value="PROTEIN_KINASE_DOM"/>
    <property type="match status" value="1"/>
</dbReference>
<evidence type="ECO:0000256" key="1">
    <source>
        <dbReference type="ARBA" id="ARBA00022741"/>
    </source>
</evidence>
<dbReference type="AlphaFoldDB" id="A0AAD5WHB7"/>
<evidence type="ECO:0000256" key="2">
    <source>
        <dbReference type="ARBA" id="ARBA00022840"/>
    </source>
</evidence>
<keyword evidence="5" id="KW-1185">Reference proteome</keyword>
<dbReference type="GO" id="GO:0004713">
    <property type="term" value="F:protein tyrosine kinase activity"/>
    <property type="evidence" value="ECO:0007669"/>
    <property type="project" value="InterPro"/>
</dbReference>
<dbReference type="InterPro" id="IPR020635">
    <property type="entry name" value="Tyr_kinase_cat_dom"/>
</dbReference>
<dbReference type="Proteomes" id="UP001196413">
    <property type="component" value="Unassembled WGS sequence"/>
</dbReference>
<dbReference type="SUPFAM" id="SSF56112">
    <property type="entry name" value="Protein kinase-like (PK-like)"/>
    <property type="match status" value="1"/>
</dbReference>
<comment type="caution">
    <text evidence="4">The sequence shown here is derived from an EMBL/GenBank/DDBJ whole genome shotgun (WGS) entry which is preliminary data.</text>
</comment>
<dbReference type="InterPro" id="IPR001245">
    <property type="entry name" value="Ser-Thr/Tyr_kinase_cat_dom"/>
</dbReference>
<keyword evidence="1" id="KW-0547">Nucleotide-binding</keyword>
<dbReference type="PANTHER" id="PTHR24418">
    <property type="entry name" value="TYROSINE-PROTEIN KINASE"/>
    <property type="match status" value="1"/>
</dbReference>
<accession>A0AAD5WHB7</accession>
<dbReference type="InterPro" id="IPR050198">
    <property type="entry name" value="Non-receptor_tyrosine_kinases"/>
</dbReference>
<dbReference type="Gene3D" id="1.10.510.10">
    <property type="entry name" value="Transferase(Phosphotransferase) domain 1"/>
    <property type="match status" value="2"/>
</dbReference>
<evidence type="ECO:0000259" key="3">
    <source>
        <dbReference type="PROSITE" id="PS50011"/>
    </source>
</evidence>
<dbReference type="InterPro" id="IPR011009">
    <property type="entry name" value="Kinase-like_dom_sf"/>
</dbReference>
<dbReference type="Pfam" id="PF07714">
    <property type="entry name" value="PK_Tyr_Ser-Thr"/>
    <property type="match status" value="2"/>
</dbReference>
<gene>
    <name evidence="4" type="ORF">KIN20_031585</name>
</gene>
<keyword evidence="2" id="KW-0067">ATP-binding</keyword>
<name>A0AAD5WHB7_PARTN</name>
<evidence type="ECO:0000313" key="5">
    <source>
        <dbReference type="Proteomes" id="UP001196413"/>
    </source>
</evidence>
<reference evidence="4" key="1">
    <citation type="submission" date="2021-06" db="EMBL/GenBank/DDBJ databases">
        <title>Parelaphostrongylus tenuis whole genome reference sequence.</title>
        <authorList>
            <person name="Garwood T.J."/>
            <person name="Larsen P.A."/>
            <person name="Fountain-Jones N.M."/>
            <person name="Garbe J.R."/>
            <person name="Macchietto M.G."/>
            <person name="Kania S.A."/>
            <person name="Gerhold R.W."/>
            <person name="Richards J.E."/>
            <person name="Wolf T.M."/>
        </authorList>
    </citation>
    <scope>NUCLEOTIDE SEQUENCE</scope>
    <source>
        <strain evidence="4">MNPRO001-30</strain>
        <tissue evidence="4">Meninges</tissue>
    </source>
</reference>
<dbReference type="InterPro" id="IPR000719">
    <property type="entry name" value="Prot_kinase_dom"/>
</dbReference>